<reference evidence="3 4" key="1">
    <citation type="submission" date="2020-08" db="EMBL/GenBank/DDBJ databases">
        <authorList>
            <person name="Newling K."/>
            <person name="Davey J."/>
            <person name="Forrester S."/>
        </authorList>
    </citation>
    <scope>NUCLEOTIDE SEQUENCE [LARGE SCALE GENOMIC DNA]</scope>
    <source>
        <strain evidence="4">Crithidia deanei Carvalho (ATCC PRA-265)</strain>
    </source>
</reference>
<accession>A0A7G2CJ03</accession>
<feature type="region of interest" description="Disordered" evidence="2">
    <location>
        <begin position="56"/>
        <end position="91"/>
    </location>
</feature>
<gene>
    <name evidence="3" type="ORF">ADEAN_000734300</name>
</gene>
<feature type="region of interest" description="Disordered" evidence="2">
    <location>
        <begin position="261"/>
        <end position="285"/>
    </location>
</feature>
<keyword evidence="1" id="KW-0175">Coiled coil</keyword>
<sequence length="285" mass="31456">MAQPAVKTNLQPYLNEISQLTTSEGYTSHCIIPIPTPLFTSYQNNVVLQQLCRQDSASPPPVKLFPSRGGNPTFPNNNTSTNNYNNNNSRITSTAVYNTPQTSGNSFTTSSTAVYNNNRNNNNNQTTSMPAPSPIPTNQTITNTSNNTVDSPSLEAIRSELKTVSAALRSSQAQREEYLLLESESCDHTERLQVLDNEIDQLENRFRQLRVTLSTLLKRNNSSLNSSHNNSFSSIPPSPIGRTSSTAGLSDTSFYQNNMVTGTSNNNSNINYNNNNTMNFNNNKQ</sequence>
<feature type="compositionally biased region" description="Low complexity" evidence="2">
    <location>
        <begin position="223"/>
        <end position="234"/>
    </location>
</feature>
<evidence type="ECO:0000313" key="4">
    <source>
        <dbReference type="Proteomes" id="UP000515908"/>
    </source>
</evidence>
<dbReference type="EMBL" id="LR877159">
    <property type="protein sequence ID" value="CAD2219830.1"/>
    <property type="molecule type" value="Genomic_DNA"/>
</dbReference>
<feature type="coiled-coil region" evidence="1">
    <location>
        <begin position="192"/>
        <end position="219"/>
    </location>
</feature>
<keyword evidence="4" id="KW-1185">Reference proteome</keyword>
<protein>
    <submittedName>
        <fullName evidence="3">Uncharacterized protein</fullName>
    </submittedName>
</protein>
<feature type="compositionally biased region" description="Low complexity" evidence="2">
    <location>
        <begin position="71"/>
        <end position="91"/>
    </location>
</feature>
<dbReference type="VEuPathDB" id="TriTrypDB:ADEAN_000734300"/>
<feature type="compositionally biased region" description="Low complexity" evidence="2">
    <location>
        <begin position="265"/>
        <end position="285"/>
    </location>
</feature>
<dbReference type="AlphaFoldDB" id="A0A7G2CJ03"/>
<proteinExistence type="predicted"/>
<dbReference type="Proteomes" id="UP000515908">
    <property type="component" value="Chromosome 15"/>
</dbReference>
<evidence type="ECO:0000313" key="3">
    <source>
        <dbReference type="EMBL" id="CAD2219830.1"/>
    </source>
</evidence>
<evidence type="ECO:0000256" key="2">
    <source>
        <dbReference type="SAM" id="MobiDB-lite"/>
    </source>
</evidence>
<organism evidence="3 4">
    <name type="scientific">Angomonas deanei</name>
    <dbReference type="NCBI Taxonomy" id="59799"/>
    <lineage>
        <taxon>Eukaryota</taxon>
        <taxon>Discoba</taxon>
        <taxon>Euglenozoa</taxon>
        <taxon>Kinetoplastea</taxon>
        <taxon>Metakinetoplastina</taxon>
        <taxon>Trypanosomatida</taxon>
        <taxon>Trypanosomatidae</taxon>
        <taxon>Strigomonadinae</taxon>
        <taxon>Angomonas</taxon>
    </lineage>
</organism>
<feature type="region of interest" description="Disordered" evidence="2">
    <location>
        <begin position="223"/>
        <end position="249"/>
    </location>
</feature>
<evidence type="ECO:0000256" key="1">
    <source>
        <dbReference type="SAM" id="Coils"/>
    </source>
</evidence>
<name>A0A7G2CJ03_9TRYP</name>